<sequence>MTNVKNGEGTVHSLYLNASRYLQKSSVQAPTSSMLFSTHAMRNSTSAVWLLVTLVSAAENQIAQPNQYGITHQTGCRHPQAENTTGNATAVRASQVLL</sequence>
<reference evidence="2 3" key="1">
    <citation type="submission" date="2017-11" db="EMBL/GenBank/DDBJ databases">
        <title>De novo assembly and phasing of dikaryotic genomes from two isolates of Puccinia coronata f. sp. avenae, the causal agent of oat crown rust.</title>
        <authorList>
            <person name="Miller M.E."/>
            <person name="Zhang Y."/>
            <person name="Omidvar V."/>
            <person name="Sperschneider J."/>
            <person name="Schwessinger B."/>
            <person name="Raley C."/>
            <person name="Palmer J.M."/>
            <person name="Garnica D."/>
            <person name="Upadhyaya N."/>
            <person name="Rathjen J."/>
            <person name="Taylor J.M."/>
            <person name="Park R.F."/>
            <person name="Dodds P.N."/>
            <person name="Hirsch C.D."/>
            <person name="Kianian S.F."/>
            <person name="Figueroa M."/>
        </authorList>
    </citation>
    <scope>NUCLEOTIDE SEQUENCE [LARGE SCALE GENOMIC DNA]</scope>
    <source>
        <strain evidence="2">12SD80</strain>
    </source>
</reference>
<organism evidence="2 3">
    <name type="scientific">Puccinia coronata f. sp. avenae</name>
    <dbReference type="NCBI Taxonomy" id="200324"/>
    <lineage>
        <taxon>Eukaryota</taxon>
        <taxon>Fungi</taxon>
        <taxon>Dikarya</taxon>
        <taxon>Basidiomycota</taxon>
        <taxon>Pucciniomycotina</taxon>
        <taxon>Pucciniomycetes</taxon>
        <taxon>Pucciniales</taxon>
        <taxon>Pucciniaceae</taxon>
        <taxon>Puccinia</taxon>
    </lineage>
</organism>
<gene>
    <name evidence="2" type="ORF">PCASD_15642</name>
</gene>
<evidence type="ECO:0000313" key="3">
    <source>
        <dbReference type="Proteomes" id="UP000235392"/>
    </source>
</evidence>
<dbReference type="EMBL" id="PGCI01000261">
    <property type="protein sequence ID" value="PLW31749.1"/>
    <property type="molecule type" value="Genomic_DNA"/>
</dbReference>
<protein>
    <submittedName>
        <fullName evidence="2">Uncharacterized protein</fullName>
    </submittedName>
</protein>
<name>A0A2N5U1X2_9BASI</name>
<dbReference type="AlphaFoldDB" id="A0A2N5U1X2"/>
<comment type="caution">
    <text evidence="2">The sequence shown here is derived from an EMBL/GenBank/DDBJ whole genome shotgun (WGS) entry which is preliminary data.</text>
</comment>
<evidence type="ECO:0000313" key="2">
    <source>
        <dbReference type="EMBL" id="PLW31749.1"/>
    </source>
</evidence>
<proteinExistence type="predicted"/>
<accession>A0A2N5U1X2</accession>
<evidence type="ECO:0000256" key="1">
    <source>
        <dbReference type="SAM" id="MobiDB-lite"/>
    </source>
</evidence>
<feature type="region of interest" description="Disordered" evidence="1">
    <location>
        <begin position="75"/>
        <end position="98"/>
    </location>
</feature>
<dbReference type="Proteomes" id="UP000235392">
    <property type="component" value="Unassembled WGS sequence"/>
</dbReference>